<sequence length="53" mass="5834">MPQMNKGGKFIFGKSLIREDLTIHLPLQALTEYNATAEGKVYLFTGSKITGGF</sequence>
<evidence type="ECO:0000313" key="1">
    <source>
        <dbReference type="EMBL" id="VYT91084.1"/>
    </source>
</evidence>
<organism evidence="1">
    <name type="scientific">Clostridium symbiosum</name>
    <name type="common">Bacteroides symbiosus</name>
    <dbReference type="NCBI Taxonomy" id="1512"/>
    <lineage>
        <taxon>Bacteria</taxon>
        <taxon>Bacillati</taxon>
        <taxon>Bacillota</taxon>
        <taxon>Clostridia</taxon>
        <taxon>Lachnospirales</taxon>
        <taxon>Lachnospiraceae</taxon>
        <taxon>Otoolea</taxon>
    </lineage>
</organism>
<protein>
    <submittedName>
        <fullName evidence="1">Uncharacterized protein</fullName>
    </submittedName>
</protein>
<name>A0A6N3AFT7_CLOSY</name>
<reference evidence="1" key="1">
    <citation type="submission" date="2019-11" db="EMBL/GenBank/DDBJ databases">
        <authorList>
            <person name="Feng L."/>
        </authorList>
    </citation>
    <scope>NUCLEOTIDE SEQUENCE</scope>
    <source>
        <strain evidence="1">CsymbiosumLFYP84</strain>
    </source>
</reference>
<dbReference type="AlphaFoldDB" id="A0A6N3AFT7"/>
<proteinExistence type="predicted"/>
<accession>A0A6N3AFT7</accession>
<dbReference type="EMBL" id="CACRUA010000009">
    <property type="protein sequence ID" value="VYT91084.1"/>
    <property type="molecule type" value="Genomic_DNA"/>
</dbReference>
<gene>
    <name evidence="1" type="ORF">CSLFYP84_00887</name>
</gene>